<accession>A0A8J2U0Q1</accession>
<evidence type="ECO:0000256" key="1">
    <source>
        <dbReference type="ARBA" id="ARBA00022801"/>
    </source>
</evidence>
<name>A0A8J2U0Q1_9MICO</name>
<keyword evidence="1" id="KW-0378">Hydrolase</keyword>
<dbReference type="Pfam" id="PF04203">
    <property type="entry name" value="Sortase"/>
    <property type="match status" value="1"/>
</dbReference>
<gene>
    <name evidence="5" type="ORF">GCM10011333_30910</name>
</gene>
<dbReference type="NCBIfam" id="NF033745">
    <property type="entry name" value="class_C_sortase"/>
    <property type="match status" value="1"/>
</dbReference>
<dbReference type="AlphaFoldDB" id="A0A8J2U0Q1"/>
<dbReference type="CDD" id="cd05827">
    <property type="entry name" value="Sortase_C"/>
    <property type="match status" value="1"/>
</dbReference>
<dbReference type="InterPro" id="IPR042002">
    <property type="entry name" value="Sortase_C"/>
</dbReference>
<evidence type="ECO:0000313" key="5">
    <source>
        <dbReference type="EMBL" id="GGA25777.1"/>
    </source>
</evidence>
<evidence type="ECO:0000256" key="4">
    <source>
        <dbReference type="SAM" id="Phobius"/>
    </source>
</evidence>
<evidence type="ECO:0000256" key="2">
    <source>
        <dbReference type="PIRSR" id="PIRSR605754-1"/>
    </source>
</evidence>
<protein>
    <recommendedName>
        <fullName evidence="7">Sortase A</fullName>
    </recommendedName>
</protein>
<feature type="active site" description="Acyl-thioester intermediate" evidence="2">
    <location>
        <position position="247"/>
    </location>
</feature>
<evidence type="ECO:0000256" key="3">
    <source>
        <dbReference type="SAM" id="MobiDB-lite"/>
    </source>
</evidence>
<evidence type="ECO:0008006" key="7">
    <source>
        <dbReference type="Google" id="ProtNLM"/>
    </source>
</evidence>
<dbReference type="RefSeq" id="WP_237143185.1">
    <property type="nucleotide sequence ID" value="NZ_BMFY01000017.1"/>
</dbReference>
<evidence type="ECO:0000313" key="6">
    <source>
        <dbReference type="Proteomes" id="UP000616114"/>
    </source>
</evidence>
<feature type="region of interest" description="Disordered" evidence="3">
    <location>
        <begin position="1"/>
        <end position="31"/>
    </location>
</feature>
<comment type="caution">
    <text evidence="5">The sequence shown here is derived from an EMBL/GenBank/DDBJ whole genome shotgun (WGS) entry which is preliminary data.</text>
</comment>
<feature type="compositionally biased region" description="Low complexity" evidence="3">
    <location>
        <begin position="10"/>
        <end position="27"/>
    </location>
</feature>
<reference evidence="5" key="2">
    <citation type="submission" date="2020-09" db="EMBL/GenBank/DDBJ databases">
        <authorList>
            <person name="Sun Q."/>
            <person name="Zhou Y."/>
        </authorList>
    </citation>
    <scope>NUCLEOTIDE SEQUENCE</scope>
    <source>
        <strain evidence="5">CGMCC 1.12785</strain>
    </source>
</reference>
<dbReference type="GO" id="GO:0016787">
    <property type="term" value="F:hydrolase activity"/>
    <property type="evidence" value="ECO:0007669"/>
    <property type="project" value="UniProtKB-KW"/>
</dbReference>
<dbReference type="SUPFAM" id="SSF63817">
    <property type="entry name" value="Sortase"/>
    <property type="match status" value="1"/>
</dbReference>
<keyword evidence="6" id="KW-1185">Reference proteome</keyword>
<keyword evidence="4" id="KW-0472">Membrane</keyword>
<feature type="active site" description="Proton donor/acceptor" evidence="2">
    <location>
        <position position="185"/>
    </location>
</feature>
<dbReference type="NCBIfam" id="TIGR01076">
    <property type="entry name" value="sortase_fam"/>
    <property type="match status" value="1"/>
</dbReference>
<sequence>MSTGLPVSRPAPGLPGEPSGSPGSGVRAPRRAPRRRILAATLALCGVLVMLYPPAASWWAESTAAGRLAVHAEQNRSLDPAARSALLTAAEDYNATRVTGLVVDPFSNVEGADAHGIDDDARDYLAQLAHDPEGIMARVRVPGIDVDLPVYHGATEETLRRGSGHLYGSSLPVGGPGTHAVLTGHSGLPEAKLFTAVHDLRAGDDVFIDVLDRTLAYRVTGAEVVEPTDVAGLAVRPGEDLLTLVTCTPIGVNSHRLIVHAERVDLPDGGAPPEPSRPFPWWAVLAVVAVLAWAATVLAPAGQPRRH</sequence>
<feature type="transmembrane region" description="Helical" evidence="4">
    <location>
        <begin position="279"/>
        <end position="301"/>
    </location>
</feature>
<feature type="transmembrane region" description="Helical" evidence="4">
    <location>
        <begin position="37"/>
        <end position="60"/>
    </location>
</feature>
<organism evidence="5 6">
    <name type="scientific">Sediminivirga luteola</name>
    <dbReference type="NCBI Taxonomy" id="1774748"/>
    <lineage>
        <taxon>Bacteria</taxon>
        <taxon>Bacillati</taxon>
        <taxon>Actinomycetota</taxon>
        <taxon>Actinomycetes</taxon>
        <taxon>Micrococcales</taxon>
        <taxon>Brevibacteriaceae</taxon>
        <taxon>Sediminivirga</taxon>
    </lineage>
</organism>
<keyword evidence="4" id="KW-1133">Transmembrane helix</keyword>
<dbReference type="Gene3D" id="2.40.260.10">
    <property type="entry name" value="Sortase"/>
    <property type="match status" value="1"/>
</dbReference>
<proteinExistence type="predicted"/>
<dbReference type="InterPro" id="IPR023365">
    <property type="entry name" value="Sortase_dom-sf"/>
</dbReference>
<reference evidence="5" key="1">
    <citation type="journal article" date="2014" name="Int. J. Syst. Evol. Microbiol.">
        <title>Complete genome sequence of Corynebacterium casei LMG S-19264T (=DSM 44701T), isolated from a smear-ripened cheese.</title>
        <authorList>
            <consortium name="US DOE Joint Genome Institute (JGI-PGF)"/>
            <person name="Walter F."/>
            <person name="Albersmeier A."/>
            <person name="Kalinowski J."/>
            <person name="Ruckert C."/>
        </authorList>
    </citation>
    <scope>NUCLEOTIDE SEQUENCE</scope>
    <source>
        <strain evidence="5">CGMCC 1.12785</strain>
    </source>
</reference>
<dbReference type="EMBL" id="BMFY01000017">
    <property type="protein sequence ID" value="GGA25777.1"/>
    <property type="molecule type" value="Genomic_DNA"/>
</dbReference>
<keyword evidence="4" id="KW-0812">Transmembrane</keyword>
<dbReference type="Proteomes" id="UP000616114">
    <property type="component" value="Unassembled WGS sequence"/>
</dbReference>
<dbReference type="InterPro" id="IPR005754">
    <property type="entry name" value="Sortase"/>
</dbReference>